<dbReference type="InterPro" id="IPR000383">
    <property type="entry name" value="Xaa-Pro-like_dom"/>
</dbReference>
<dbReference type="EMBL" id="JBHUOQ010000004">
    <property type="protein sequence ID" value="MFD2831132.1"/>
    <property type="molecule type" value="Genomic_DNA"/>
</dbReference>
<dbReference type="InterPro" id="IPR005674">
    <property type="entry name" value="CocE/Ser_esterase"/>
</dbReference>
<proteinExistence type="predicted"/>
<keyword evidence="1 3" id="KW-0378">Hydrolase</keyword>
<dbReference type="Gene3D" id="3.40.50.1820">
    <property type="entry name" value="alpha/beta hydrolase"/>
    <property type="match status" value="1"/>
</dbReference>
<dbReference type="SUPFAM" id="SSF53474">
    <property type="entry name" value="alpha/beta-Hydrolases"/>
    <property type="match status" value="1"/>
</dbReference>
<dbReference type="Proteomes" id="UP001597519">
    <property type="component" value="Unassembled WGS sequence"/>
</dbReference>
<dbReference type="NCBIfam" id="TIGR00976">
    <property type="entry name" value="CocE_NonD"/>
    <property type="match status" value="1"/>
</dbReference>
<dbReference type="SMART" id="SM00939">
    <property type="entry name" value="PepX_C"/>
    <property type="match status" value="1"/>
</dbReference>
<evidence type="ECO:0000313" key="3">
    <source>
        <dbReference type="EMBL" id="MFD2831132.1"/>
    </source>
</evidence>
<dbReference type="Pfam" id="PF08530">
    <property type="entry name" value="PepX_C"/>
    <property type="match status" value="1"/>
</dbReference>
<dbReference type="Pfam" id="PF02129">
    <property type="entry name" value="Peptidase_S15"/>
    <property type="match status" value="1"/>
</dbReference>
<feature type="domain" description="Xaa-Pro dipeptidyl-peptidase C-terminal" evidence="2">
    <location>
        <begin position="297"/>
        <end position="546"/>
    </location>
</feature>
<protein>
    <submittedName>
        <fullName evidence="3">CocE/NonD family hydrolase</fullName>
    </submittedName>
</protein>
<evidence type="ECO:0000313" key="4">
    <source>
        <dbReference type="Proteomes" id="UP001597519"/>
    </source>
</evidence>
<name>A0ABW5WXB6_9STAP</name>
<evidence type="ECO:0000256" key="1">
    <source>
        <dbReference type="ARBA" id="ARBA00022801"/>
    </source>
</evidence>
<comment type="caution">
    <text evidence="3">The sequence shown here is derived from an EMBL/GenBank/DDBJ whole genome shotgun (WGS) entry which is preliminary data.</text>
</comment>
<dbReference type="Gene3D" id="2.60.120.260">
    <property type="entry name" value="Galactose-binding domain-like"/>
    <property type="match status" value="1"/>
</dbReference>
<dbReference type="Gene3D" id="1.10.3020.10">
    <property type="entry name" value="alpha-amino acid ester hydrolase ( Helical cap domain)"/>
    <property type="match status" value="1"/>
</dbReference>
<dbReference type="InterPro" id="IPR050585">
    <property type="entry name" value="Xaa-Pro_dipeptidyl-ppase/CocE"/>
</dbReference>
<accession>A0ABW5WXB6</accession>
<dbReference type="InterPro" id="IPR008979">
    <property type="entry name" value="Galactose-bd-like_sf"/>
</dbReference>
<evidence type="ECO:0000259" key="2">
    <source>
        <dbReference type="SMART" id="SM00939"/>
    </source>
</evidence>
<dbReference type="InterPro" id="IPR013736">
    <property type="entry name" value="Xaa-Pro_dipept_C"/>
</dbReference>
<reference evidence="4" key="1">
    <citation type="journal article" date="2019" name="Int. J. Syst. Evol. Microbiol.">
        <title>The Global Catalogue of Microorganisms (GCM) 10K type strain sequencing project: providing services to taxonomists for standard genome sequencing and annotation.</title>
        <authorList>
            <consortium name="The Broad Institute Genomics Platform"/>
            <consortium name="The Broad Institute Genome Sequencing Center for Infectious Disease"/>
            <person name="Wu L."/>
            <person name="Ma J."/>
        </authorList>
    </citation>
    <scope>NUCLEOTIDE SEQUENCE [LARGE SCALE GENOMIC DNA]</scope>
    <source>
        <strain evidence="4">KCTC 33575</strain>
    </source>
</reference>
<dbReference type="PANTHER" id="PTHR43056:SF10">
    <property type="entry name" value="COCE_NOND FAMILY, PUTATIVE (AFU_ORTHOLOGUE AFUA_7G00600)-RELATED"/>
    <property type="match status" value="1"/>
</dbReference>
<dbReference type="RefSeq" id="WP_377775065.1">
    <property type="nucleotide sequence ID" value="NZ_JBHUOQ010000004.1"/>
</dbReference>
<sequence length="552" mass="62942">MAEQFEMRVIRGVSVPVRDGIQLSADIYLPDTEGVFPAVVIRTPYGKSTQTHHDTGTFFAERGYVVMVQDVRGRGDSEGEFNPYRHDGKDGYDSIEWIAEQKYCSGDVGTYGGSYLGRIQWLTALEAPPALKTMVPVVTPSDPFVEWPTGVPGPHSICWTYMTSGRMQQNTALVDWEEIYQTLPLVDMDVKAGRYSERWREEVSHNYLDDWWKEICYQDKFDDIDLPVLHISGWYDDEQVGTPLNFYGMTHTDKNKKSKSSQRLLMGPWSHQVNVSTKVGDIDFGEAALIDMNAYLLKWFDYWLKGIDNGTDQAPAVDIFVMGDNKWRSENEWPLNRTEWRKLYLNSGGRANSRFGDGTLEKEVQETSGTDTYTYHPKYPVPFITEMLSHQIGGPDDYASIERRDDVLVYSTEKLETDIEVTGPIKAEIYASTDAVDTDFMVKLLDVHPDGYVQRLTDGMVRGRFRNGMEHPELLEPGEIYLFEVDCWNTSHVFKKGHRIRVEIASSAFPKYDRHLNTGDILGVTSDMIQAEQTIYHDAAHPSGIMLPVIPR</sequence>
<dbReference type="SUPFAM" id="SSF49785">
    <property type="entry name" value="Galactose-binding domain-like"/>
    <property type="match status" value="1"/>
</dbReference>
<dbReference type="InterPro" id="IPR029058">
    <property type="entry name" value="AB_hydrolase_fold"/>
</dbReference>
<organism evidence="3 4">
    <name type="scientific">Corticicoccus populi</name>
    <dbReference type="NCBI Taxonomy" id="1812821"/>
    <lineage>
        <taxon>Bacteria</taxon>
        <taxon>Bacillati</taxon>
        <taxon>Bacillota</taxon>
        <taxon>Bacilli</taxon>
        <taxon>Bacillales</taxon>
        <taxon>Staphylococcaceae</taxon>
        <taxon>Corticicoccus</taxon>
    </lineage>
</organism>
<dbReference type="GO" id="GO:0016787">
    <property type="term" value="F:hydrolase activity"/>
    <property type="evidence" value="ECO:0007669"/>
    <property type="project" value="UniProtKB-KW"/>
</dbReference>
<keyword evidence="4" id="KW-1185">Reference proteome</keyword>
<dbReference type="PANTHER" id="PTHR43056">
    <property type="entry name" value="PEPTIDASE S9 PROLYL OLIGOPEPTIDASE"/>
    <property type="match status" value="1"/>
</dbReference>
<gene>
    <name evidence="3" type="ORF">ACFSX4_11720</name>
</gene>